<protein>
    <submittedName>
        <fullName evidence="1">Uncharacterized protein</fullName>
    </submittedName>
</protein>
<reference evidence="1 2" key="1">
    <citation type="submission" date="2020-06" db="EMBL/GenBank/DDBJ databases">
        <authorList>
            <person name="Li R."/>
            <person name="Bekaert M."/>
        </authorList>
    </citation>
    <scope>NUCLEOTIDE SEQUENCE [LARGE SCALE GENOMIC DNA]</scope>
    <source>
        <strain evidence="2">wild</strain>
    </source>
</reference>
<evidence type="ECO:0000313" key="1">
    <source>
        <dbReference type="EMBL" id="CAC5417764.1"/>
    </source>
</evidence>
<organism evidence="1 2">
    <name type="scientific">Mytilus coruscus</name>
    <name type="common">Sea mussel</name>
    <dbReference type="NCBI Taxonomy" id="42192"/>
    <lineage>
        <taxon>Eukaryota</taxon>
        <taxon>Metazoa</taxon>
        <taxon>Spiralia</taxon>
        <taxon>Lophotrochozoa</taxon>
        <taxon>Mollusca</taxon>
        <taxon>Bivalvia</taxon>
        <taxon>Autobranchia</taxon>
        <taxon>Pteriomorphia</taxon>
        <taxon>Mytilida</taxon>
        <taxon>Mytiloidea</taxon>
        <taxon>Mytilidae</taxon>
        <taxon>Mytilinae</taxon>
        <taxon>Mytilus</taxon>
    </lineage>
</organism>
<proteinExistence type="predicted"/>
<gene>
    <name evidence="1" type="ORF">MCOR_50248</name>
</gene>
<keyword evidence="2" id="KW-1185">Reference proteome</keyword>
<dbReference type="EMBL" id="CACVKT020008811">
    <property type="protein sequence ID" value="CAC5417764.1"/>
    <property type="molecule type" value="Genomic_DNA"/>
</dbReference>
<evidence type="ECO:0000313" key="2">
    <source>
        <dbReference type="Proteomes" id="UP000507470"/>
    </source>
</evidence>
<dbReference type="Proteomes" id="UP000507470">
    <property type="component" value="Unassembled WGS sequence"/>
</dbReference>
<accession>A0A6J8EAT3</accession>
<name>A0A6J8EAT3_MYTCO</name>
<dbReference type="OrthoDB" id="6430996at2759"/>
<sequence>MCVFNFTPRKLAKDVQHVRHITGVKNADNRSTEKMHKKEHQCGEVNCKTCKDYYEPGHLCFMMPIQDEKKLSSVADDDTKLKRNTQDEHPNQVYIFFDFECTQDDLVQCEQGYKRSDDSLKCKNCKKSRCGVYEHKPNLCVVHKVCSDCFEHNVNSSSTCDTCAQGYNPEEKHSIKALKWLRYVSKSKGIHIQHTRNGGEKKIGDYRVDGYHKNDNGEEIVFEYHGCFWHGCSKCYSKQTVNTVNKMTMADLHQRTLEKKSHIENQGYKYISKWECEFDKEIIENIDIKTFCRQCELRHST</sequence>
<dbReference type="Gene3D" id="3.40.960.10">
    <property type="entry name" value="VSR Endonuclease"/>
    <property type="match status" value="1"/>
</dbReference>
<dbReference type="AlphaFoldDB" id="A0A6J8EAT3"/>